<dbReference type="InterPro" id="IPR011701">
    <property type="entry name" value="MFS"/>
</dbReference>
<dbReference type="PROSITE" id="PS50850">
    <property type="entry name" value="MFS"/>
    <property type="match status" value="1"/>
</dbReference>
<name>A0A382KPG5_9ZZZZ</name>
<dbReference type="InterPro" id="IPR005829">
    <property type="entry name" value="Sugar_transporter_CS"/>
</dbReference>
<dbReference type="PANTHER" id="PTHR43124:SF3">
    <property type="entry name" value="CHLORAMPHENICOL EFFLUX PUMP RV0191"/>
    <property type="match status" value="1"/>
</dbReference>
<feature type="transmembrane region" description="Helical" evidence="6">
    <location>
        <begin position="25"/>
        <end position="49"/>
    </location>
</feature>
<evidence type="ECO:0000256" key="1">
    <source>
        <dbReference type="ARBA" id="ARBA00004651"/>
    </source>
</evidence>
<feature type="transmembrane region" description="Helical" evidence="6">
    <location>
        <begin position="243"/>
        <end position="261"/>
    </location>
</feature>
<dbReference type="InterPro" id="IPR020846">
    <property type="entry name" value="MFS_dom"/>
</dbReference>
<protein>
    <recommendedName>
        <fullName evidence="7">Major facilitator superfamily (MFS) profile domain-containing protein</fullName>
    </recommendedName>
</protein>
<gene>
    <name evidence="8" type="ORF">METZ01_LOCUS277425</name>
</gene>
<comment type="subcellular location">
    <subcellularLocation>
        <location evidence="1">Cell membrane</location>
        <topology evidence="1">Multi-pass membrane protein</topology>
    </subcellularLocation>
</comment>
<keyword evidence="3 6" id="KW-0812">Transmembrane</keyword>
<dbReference type="GO" id="GO:0022857">
    <property type="term" value="F:transmembrane transporter activity"/>
    <property type="evidence" value="ECO:0007669"/>
    <property type="project" value="InterPro"/>
</dbReference>
<organism evidence="8">
    <name type="scientific">marine metagenome</name>
    <dbReference type="NCBI Taxonomy" id="408172"/>
    <lineage>
        <taxon>unclassified sequences</taxon>
        <taxon>metagenomes</taxon>
        <taxon>ecological metagenomes</taxon>
    </lineage>
</organism>
<keyword evidence="5 6" id="KW-0472">Membrane</keyword>
<feature type="transmembrane region" description="Helical" evidence="6">
    <location>
        <begin position="268"/>
        <end position="284"/>
    </location>
</feature>
<feature type="transmembrane region" description="Helical" evidence="6">
    <location>
        <begin position="202"/>
        <end position="223"/>
    </location>
</feature>
<keyword evidence="4 6" id="KW-1133">Transmembrane helix</keyword>
<evidence type="ECO:0000256" key="6">
    <source>
        <dbReference type="SAM" id="Phobius"/>
    </source>
</evidence>
<evidence type="ECO:0000256" key="5">
    <source>
        <dbReference type="ARBA" id="ARBA00023136"/>
    </source>
</evidence>
<evidence type="ECO:0000256" key="4">
    <source>
        <dbReference type="ARBA" id="ARBA00022989"/>
    </source>
</evidence>
<dbReference type="EMBL" id="UINC01081059">
    <property type="protein sequence ID" value="SVC24571.1"/>
    <property type="molecule type" value="Genomic_DNA"/>
</dbReference>
<dbReference type="Gene3D" id="1.20.1250.20">
    <property type="entry name" value="MFS general substrate transporter like domains"/>
    <property type="match status" value="2"/>
</dbReference>
<feature type="non-terminal residue" evidence="8">
    <location>
        <position position="332"/>
    </location>
</feature>
<feature type="transmembrane region" description="Helical" evidence="6">
    <location>
        <begin position="125"/>
        <end position="149"/>
    </location>
</feature>
<dbReference type="InterPro" id="IPR050189">
    <property type="entry name" value="MFS_Efflux_Transporters"/>
</dbReference>
<dbReference type="GO" id="GO:0005886">
    <property type="term" value="C:plasma membrane"/>
    <property type="evidence" value="ECO:0007669"/>
    <property type="project" value="UniProtKB-SubCell"/>
</dbReference>
<keyword evidence="2" id="KW-1003">Cell membrane</keyword>
<evidence type="ECO:0000256" key="3">
    <source>
        <dbReference type="ARBA" id="ARBA00022692"/>
    </source>
</evidence>
<dbReference type="SUPFAM" id="SSF103473">
    <property type="entry name" value="MFS general substrate transporter"/>
    <property type="match status" value="1"/>
</dbReference>
<sequence length="332" mass="34977">MSFGHGVAHLYDQGIPVLMPTISSFFGLSNIQVSLVLAFRFAGFGVVNLGGGLVVDMLKRYWGLMLTACMFSAGILFVLVGASPNYPTLLIATFLVSIPGALWHLPSAASLSQIFPDRRGWAISIHGFGANIGNVAGPIIAAALLGFVASWRNVLFIYAVPAILMGVFVWWSLRDIGKGGQEPPRELSVHLRDTLAIVRNPVVLLLVSAAILRGIGLDIVFAWSPFYLEETLGKGHLSAGFHYSLLTGMGIISAPILGVLSDRFGRKAVLVPGFLLAAAFSLVAEAAGGGVMLMLSFAGMGLFSFALHQVIQAAVLDVVGPGTEAAAVGLIF</sequence>
<evidence type="ECO:0000256" key="2">
    <source>
        <dbReference type="ARBA" id="ARBA00022475"/>
    </source>
</evidence>
<dbReference type="PROSITE" id="PS00216">
    <property type="entry name" value="SUGAR_TRANSPORT_1"/>
    <property type="match status" value="1"/>
</dbReference>
<feature type="transmembrane region" description="Helical" evidence="6">
    <location>
        <begin position="86"/>
        <end position="105"/>
    </location>
</feature>
<dbReference type="AlphaFoldDB" id="A0A382KPG5"/>
<proteinExistence type="predicted"/>
<evidence type="ECO:0000259" key="7">
    <source>
        <dbReference type="PROSITE" id="PS50850"/>
    </source>
</evidence>
<feature type="transmembrane region" description="Helical" evidence="6">
    <location>
        <begin position="155"/>
        <end position="173"/>
    </location>
</feature>
<dbReference type="Pfam" id="PF07690">
    <property type="entry name" value="MFS_1"/>
    <property type="match status" value="1"/>
</dbReference>
<feature type="domain" description="Major facilitator superfamily (MFS) profile" evidence="7">
    <location>
        <begin position="1"/>
        <end position="332"/>
    </location>
</feature>
<feature type="transmembrane region" description="Helical" evidence="6">
    <location>
        <begin position="61"/>
        <end position="80"/>
    </location>
</feature>
<evidence type="ECO:0000313" key="8">
    <source>
        <dbReference type="EMBL" id="SVC24571.1"/>
    </source>
</evidence>
<accession>A0A382KPG5</accession>
<dbReference type="InterPro" id="IPR036259">
    <property type="entry name" value="MFS_trans_sf"/>
</dbReference>
<dbReference type="PANTHER" id="PTHR43124">
    <property type="entry name" value="PURINE EFFLUX PUMP PBUE"/>
    <property type="match status" value="1"/>
</dbReference>
<reference evidence="8" key="1">
    <citation type="submission" date="2018-05" db="EMBL/GenBank/DDBJ databases">
        <authorList>
            <person name="Lanie J.A."/>
            <person name="Ng W.-L."/>
            <person name="Kazmierczak K.M."/>
            <person name="Andrzejewski T.M."/>
            <person name="Davidsen T.M."/>
            <person name="Wayne K.J."/>
            <person name="Tettelin H."/>
            <person name="Glass J.I."/>
            <person name="Rusch D."/>
            <person name="Podicherti R."/>
            <person name="Tsui H.-C.T."/>
            <person name="Winkler M.E."/>
        </authorList>
    </citation>
    <scope>NUCLEOTIDE SEQUENCE</scope>
</reference>